<comment type="subcellular location">
    <subcellularLocation>
        <location evidence="1">Cell membrane</location>
        <topology evidence="1">Multi-pass membrane protein</topology>
    </subcellularLocation>
</comment>
<feature type="transmembrane region" description="Helical" evidence="6">
    <location>
        <begin position="138"/>
        <end position="163"/>
    </location>
</feature>
<feature type="transmembrane region" description="Helical" evidence="6">
    <location>
        <begin position="372"/>
        <end position="403"/>
    </location>
</feature>
<evidence type="ECO:0000256" key="5">
    <source>
        <dbReference type="ARBA" id="ARBA00023136"/>
    </source>
</evidence>
<dbReference type="Proteomes" id="UP000265715">
    <property type="component" value="Unassembled WGS sequence"/>
</dbReference>
<name>A0A399EPX2_9DEIN</name>
<feature type="transmembrane region" description="Helical" evidence="6">
    <location>
        <begin position="42"/>
        <end position="64"/>
    </location>
</feature>
<dbReference type="Gene3D" id="1.20.1250.20">
    <property type="entry name" value="MFS general substrate transporter like domains"/>
    <property type="match status" value="1"/>
</dbReference>
<keyword evidence="8" id="KW-1185">Reference proteome</keyword>
<keyword evidence="3 6" id="KW-0812">Transmembrane</keyword>
<sequence>MWSLLRDARIRTVWIGETVNELGTALSFWAWAWILYDRYPEAPWVAGAAIALRSAFGFAGDLIFGPYLDLWDRRRVLVVSNGLLAGLTATVPFLVGPGWGVWAVLGVLGLQAMVGSLEGPAMSALLAGMAPAGQYQRVYALFSLTHTLGNLLAPVLAGVLIAALGPVRVLWLDAATFAVAAGAYALVRLPASPRGRGSAGWWRQFREGLGFVLGRPHLWLMFLVVSLTNTLVEVYNAVLLPRIAGRLLEGLRVPAWLSAEPGALVSGLLDTLTVGAELAAAVWLGSRLLPPRRAWNGFALGCGAVLLGIGAVSAAPGLGLAALAAMFQGLGFAHMGVLGNSLAAALTPDPLRGRVASVRLLLGRGVRSLGSLLAGWAVGAAGVTSMAVLACGAGLGFVAWAWARVVRELIPDSKR</sequence>
<dbReference type="InterPro" id="IPR011701">
    <property type="entry name" value="MFS"/>
</dbReference>
<organism evidence="7 8">
    <name type="scientific">Calidithermus terrae</name>
    <dbReference type="NCBI Taxonomy" id="1408545"/>
    <lineage>
        <taxon>Bacteria</taxon>
        <taxon>Thermotogati</taxon>
        <taxon>Deinococcota</taxon>
        <taxon>Deinococci</taxon>
        <taxon>Thermales</taxon>
        <taxon>Thermaceae</taxon>
        <taxon>Calidithermus</taxon>
    </lineage>
</organism>
<comment type="caution">
    <text evidence="7">The sequence shown here is derived from an EMBL/GenBank/DDBJ whole genome shotgun (WGS) entry which is preliminary data.</text>
</comment>
<gene>
    <name evidence="7" type="ORF">Mterra_01928</name>
</gene>
<dbReference type="PANTHER" id="PTHR23513">
    <property type="entry name" value="INTEGRAL MEMBRANE EFFLUX PROTEIN-RELATED"/>
    <property type="match status" value="1"/>
</dbReference>
<evidence type="ECO:0000313" key="8">
    <source>
        <dbReference type="Proteomes" id="UP000265715"/>
    </source>
</evidence>
<keyword evidence="4 6" id="KW-1133">Transmembrane helix</keyword>
<dbReference type="GO" id="GO:0022857">
    <property type="term" value="F:transmembrane transporter activity"/>
    <property type="evidence" value="ECO:0007669"/>
    <property type="project" value="InterPro"/>
</dbReference>
<dbReference type="InterPro" id="IPR036259">
    <property type="entry name" value="MFS_trans_sf"/>
</dbReference>
<dbReference type="RefSeq" id="WP_119315029.1">
    <property type="nucleotide sequence ID" value="NZ_QXDL01000071.1"/>
</dbReference>
<proteinExistence type="predicted"/>
<evidence type="ECO:0000256" key="6">
    <source>
        <dbReference type="SAM" id="Phobius"/>
    </source>
</evidence>
<dbReference type="SUPFAM" id="SSF103473">
    <property type="entry name" value="MFS general substrate transporter"/>
    <property type="match status" value="1"/>
</dbReference>
<feature type="transmembrane region" description="Helical" evidence="6">
    <location>
        <begin position="169"/>
        <end position="187"/>
    </location>
</feature>
<evidence type="ECO:0000256" key="3">
    <source>
        <dbReference type="ARBA" id="ARBA00022692"/>
    </source>
</evidence>
<dbReference type="CDD" id="cd06173">
    <property type="entry name" value="MFS_MefA_like"/>
    <property type="match status" value="1"/>
</dbReference>
<protein>
    <submittedName>
        <fullName evidence="7">H+ Antiporter protein</fullName>
    </submittedName>
</protein>
<accession>A0A399EPX2</accession>
<evidence type="ECO:0000256" key="2">
    <source>
        <dbReference type="ARBA" id="ARBA00022475"/>
    </source>
</evidence>
<dbReference type="Pfam" id="PF07690">
    <property type="entry name" value="MFS_1"/>
    <property type="match status" value="1"/>
</dbReference>
<evidence type="ECO:0000313" key="7">
    <source>
        <dbReference type="EMBL" id="RIH84582.1"/>
    </source>
</evidence>
<keyword evidence="2" id="KW-1003">Cell membrane</keyword>
<dbReference type="PANTHER" id="PTHR23513:SF11">
    <property type="entry name" value="STAPHYLOFERRIN A TRANSPORTER"/>
    <property type="match status" value="1"/>
</dbReference>
<feature type="transmembrane region" description="Helical" evidence="6">
    <location>
        <begin position="297"/>
        <end position="326"/>
    </location>
</feature>
<dbReference type="OrthoDB" id="7055052at2"/>
<evidence type="ECO:0000256" key="1">
    <source>
        <dbReference type="ARBA" id="ARBA00004651"/>
    </source>
</evidence>
<evidence type="ECO:0000256" key="4">
    <source>
        <dbReference type="ARBA" id="ARBA00022989"/>
    </source>
</evidence>
<feature type="transmembrane region" description="Helical" evidence="6">
    <location>
        <begin position="218"/>
        <end position="243"/>
    </location>
</feature>
<dbReference type="AlphaFoldDB" id="A0A399EPX2"/>
<feature type="transmembrane region" description="Helical" evidence="6">
    <location>
        <begin position="76"/>
        <end position="95"/>
    </location>
</feature>
<dbReference type="EMBL" id="QXDL01000071">
    <property type="protein sequence ID" value="RIH84582.1"/>
    <property type="molecule type" value="Genomic_DNA"/>
</dbReference>
<feature type="transmembrane region" description="Helical" evidence="6">
    <location>
        <begin position="12"/>
        <end position="36"/>
    </location>
</feature>
<reference evidence="7 8" key="1">
    <citation type="submission" date="2018-08" db="EMBL/GenBank/DDBJ databases">
        <title>Meiothermus terrae DSM 26712 genome sequencing project.</title>
        <authorList>
            <person name="Da Costa M.S."/>
            <person name="Albuquerque L."/>
            <person name="Raposo P."/>
            <person name="Froufe H.J.C."/>
            <person name="Barroso C.S."/>
            <person name="Egas C."/>
        </authorList>
    </citation>
    <scope>NUCLEOTIDE SEQUENCE [LARGE SCALE GENOMIC DNA]</scope>
    <source>
        <strain evidence="7 8">DSM 26712</strain>
    </source>
</reference>
<dbReference type="GO" id="GO:0005886">
    <property type="term" value="C:plasma membrane"/>
    <property type="evidence" value="ECO:0007669"/>
    <property type="project" value="UniProtKB-SubCell"/>
</dbReference>
<keyword evidence="5 6" id="KW-0472">Membrane</keyword>